<evidence type="ECO:0000256" key="3">
    <source>
        <dbReference type="ARBA" id="ARBA00023163"/>
    </source>
</evidence>
<reference evidence="6 7" key="1">
    <citation type="submission" date="2020-11" db="EMBL/GenBank/DDBJ databases">
        <title>Sequencing the genomes of 1000 actinobacteria strains.</title>
        <authorList>
            <person name="Klenk H.-P."/>
        </authorList>
    </citation>
    <scope>NUCLEOTIDE SEQUENCE [LARGE SCALE GENOMIC DNA]</scope>
    <source>
        <strain evidence="6 7">DSM 101695</strain>
    </source>
</reference>
<dbReference type="Pfam" id="PF00440">
    <property type="entry name" value="TetR_N"/>
    <property type="match status" value="1"/>
</dbReference>
<evidence type="ECO:0000256" key="2">
    <source>
        <dbReference type="ARBA" id="ARBA00023125"/>
    </source>
</evidence>
<dbReference type="Gene3D" id="1.10.357.10">
    <property type="entry name" value="Tetracycline Repressor, domain 2"/>
    <property type="match status" value="1"/>
</dbReference>
<name>A0ABS0K5X7_9ACTN</name>
<keyword evidence="2 4" id="KW-0238">DNA-binding</keyword>
<protein>
    <submittedName>
        <fullName evidence="6">AcrR family transcriptional regulator</fullName>
    </submittedName>
</protein>
<keyword evidence="1" id="KW-0805">Transcription regulation</keyword>
<evidence type="ECO:0000313" key="7">
    <source>
        <dbReference type="Proteomes" id="UP000631791"/>
    </source>
</evidence>
<organism evidence="6 7">
    <name type="scientific">Micromonospora vinacea</name>
    <dbReference type="NCBI Taxonomy" id="709878"/>
    <lineage>
        <taxon>Bacteria</taxon>
        <taxon>Bacillati</taxon>
        <taxon>Actinomycetota</taxon>
        <taxon>Actinomycetes</taxon>
        <taxon>Micromonosporales</taxon>
        <taxon>Micromonosporaceae</taxon>
        <taxon>Micromonospora</taxon>
    </lineage>
</organism>
<dbReference type="Proteomes" id="UP000631791">
    <property type="component" value="Unassembled WGS sequence"/>
</dbReference>
<keyword evidence="7" id="KW-1185">Reference proteome</keyword>
<evidence type="ECO:0000313" key="6">
    <source>
        <dbReference type="EMBL" id="MBG6103876.1"/>
    </source>
</evidence>
<feature type="DNA-binding region" description="H-T-H motif" evidence="4">
    <location>
        <begin position="43"/>
        <end position="62"/>
    </location>
</feature>
<proteinExistence type="predicted"/>
<dbReference type="InterPro" id="IPR001647">
    <property type="entry name" value="HTH_TetR"/>
</dbReference>
<feature type="domain" description="HTH tetR-type" evidence="5">
    <location>
        <begin position="20"/>
        <end position="80"/>
    </location>
</feature>
<dbReference type="InterPro" id="IPR036271">
    <property type="entry name" value="Tet_transcr_reg_TetR-rel_C_sf"/>
</dbReference>
<dbReference type="PANTHER" id="PTHR30055:SF209">
    <property type="entry name" value="POSSIBLE TRANSCRIPTIONAL REGULATORY PROTEIN (PROBABLY TETR-FAMILY)"/>
    <property type="match status" value="1"/>
</dbReference>
<evidence type="ECO:0000256" key="4">
    <source>
        <dbReference type="PROSITE-ProRule" id="PRU00335"/>
    </source>
</evidence>
<evidence type="ECO:0000259" key="5">
    <source>
        <dbReference type="PROSITE" id="PS50977"/>
    </source>
</evidence>
<accession>A0ABS0K5X7</accession>
<dbReference type="RefSeq" id="WP_196922414.1">
    <property type="nucleotide sequence ID" value="NZ_JADOTY010000001.1"/>
</dbReference>
<sequence length="225" mass="23733">MTPARRTTPARGRGAPSATAEVREALMTVGCRLLSSDGPAALSARRLAAEVGTSTMAIYTHFGGVPDLVEAIVQMGLDRLAERLAAVRPTDDPVTDLARLARAYRDSALADPHLYAVMLGGVAQAHFGLKPRDLELDSLTLGAADVHVRRSIEAGRFRAGPHWDLTVQVWAMMHGWVMLEIAGYGIGASVDDYLLHVLVGAGDSLADATRSVRRSGGVGLTAGPS</sequence>
<dbReference type="Pfam" id="PF13305">
    <property type="entry name" value="TetR_C_33"/>
    <property type="match status" value="1"/>
</dbReference>
<dbReference type="InterPro" id="IPR025996">
    <property type="entry name" value="MT1864/Rv1816-like_C"/>
</dbReference>
<dbReference type="SUPFAM" id="SSF46689">
    <property type="entry name" value="Homeodomain-like"/>
    <property type="match status" value="1"/>
</dbReference>
<comment type="caution">
    <text evidence="6">The sequence shown here is derived from an EMBL/GenBank/DDBJ whole genome shotgun (WGS) entry which is preliminary data.</text>
</comment>
<evidence type="ECO:0000256" key="1">
    <source>
        <dbReference type="ARBA" id="ARBA00023015"/>
    </source>
</evidence>
<keyword evidence="3" id="KW-0804">Transcription</keyword>
<dbReference type="SUPFAM" id="SSF48498">
    <property type="entry name" value="Tetracyclin repressor-like, C-terminal domain"/>
    <property type="match status" value="1"/>
</dbReference>
<dbReference type="PROSITE" id="PS50977">
    <property type="entry name" value="HTH_TETR_2"/>
    <property type="match status" value="1"/>
</dbReference>
<gene>
    <name evidence="6" type="ORF">IW249_004290</name>
</gene>
<dbReference type="InterPro" id="IPR009057">
    <property type="entry name" value="Homeodomain-like_sf"/>
</dbReference>
<dbReference type="InterPro" id="IPR050109">
    <property type="entry name" value="HTH-type_TetR-like_transc_reg"/>
</dbReference>
<dbReference type="EMBL" id="JADOTY010000001">
    <property type="protein sequence ID" value="MBG6103876.1"/>
    <property type="molecule type" value="Genomic_DNA"/>
</dbReference>
<dbReference type="PANTHER" id="PTHR30055">
    <property type="entry name" value="HTH-TYPE TRANSCRIPTIONAL REGULATOR RUTR"/>
    <property type="match status" value="1"/>
</dbReference>